<gene>
    <name evidence="2" type="ORF">SORBI_3008G133750</name>
</gene>
<evidence type="ECO:0000313" key="3">
    <source>
        <dbReference type="Proteomes" id="UP000000768"/>
    </source>
</evidence>
<sequence>MLRPIDRSTGRRRRRRRRPGRSIRLIDYIDRSCIISYRSASSASATIRRVYIHTHITLDGDHRRVMDQQDHTRKHYKKKKKEEEASGEQGLRWREKGRLRAGALMAALTLKPCGLEQSLTAHYSEVSKVLFSWQKL</sequence>
<proteinExistence type="predicted"/>
<reference evidence="2 3" key="1">
    <citation type="journal article" date="2009" name="Nature">
        <title>The Sorghum bicolor genome and the diversification of grasses.</title>
        <authorList>
            <person name="Paterson A.H."/>
            <person name="Bowers J.E."/>
            <person name="Bruggmann R."/>
            <person name="Dubchak I."/>
            <person name="Grimwood J."/>
            <person name="Gundlach H."/>
            <person name="Haberer G."/>
            <person name="Hellsten U."/>
            <person name="Mitros T."/>
            <person name="Poliakov A."/>
            <person name="Schmutz J."/>
            <person name="Spannagl M."/>
            <person name="Tang H."/>
            <person name="Wang X."/>
            <person name="Wicker T."/>
            <person name="Bharti A.K."/>
            <person name="Chapman J."/>
            <person name="Feltus F.A."/>
            <person name="Gowik U."/>
            <person name="Grigoriev I.V."/>
            <person name="Lyons E."/>
            <person name="Maher C.A."/>
            <person name="Martis M."/>
            <person name="Narechania A."/>
            <person name="Otillar R.P."/>
            <person name="Penning B.W."/>
            <person name="Salamov A.A."/>
            <person name="Wang Y."/>
            <person name="Zhang L."/>
            <person name="Carpita N.C."/>
            <person name="Freeling M."/>
            <person name="Gingle A.R."/>
            <person name="Hash C.T."/>
            <person name="Keller B."/>
            <person name="Klein P."/>
            <person name="Kresovich S."/>
            <person name="McCann M.C."/>
            <person name="Ming R."/>
            <person name="Peterson D.G."/>
            <person name="Mehboob-ur-Rahman"/>
            <person name="Ware D."/>
            <person name="Westhoff P."/>
            <person name="Mayer K.F."/>
            <person name="Messing J."/>
            <person name="Rokhsar D.S."/>
        </authorList>
    </citation>
    <scope>NUCLEOTIDE SEQUENCE [LARGE SCALE GENOMIC DNA]</scope>
    <source>
        <strain evidence="3">cv. BTx623</strain>
    </source>
</reference>
<organism evidence="2 3">
    <name type="scientific">Sorghum bicolor</name>
    <name type="common">Sorghum</name>
    <name type="synonym">Sorghum vulgare</name>
    <dbReference type="NCBI Taxonomy" id="4558"/>
    <lineage>
        <taxon>Eukaryota</taxon>
        <taxon>Viridiplantae</taxon>
        <taxon>Streptophyta</taxon>
        <taxon>Embryophyta</taxon>
        <taxon>Tracheophyta</taxon>
        <taxon>Spermatophyta</taxon>
        <taxon>Magnoliopsida</taxon>
        <taxon>Liliopsida</taxon>
        <taxon>Poales</taxon>
        <taxon>Poaceae</taxon>
        <taxon>PACMAD clade</taxon>
        <taxon>Panicoideae</taxon>
        <taxon>Andropogonodae</taxon>
        <taxon>Andropogoneae</taxon>
        <taxon>Sorghinae</taxon>
        <taxon>Sorghum</taxon>
    </lineage>
</organism>
<accession>A0A1Z5R7L4</accession>
<protein>
    <submittedName>
        <fullName evidence="2">Uncharacterized protein</fullName>
    </submittedName>
</protein>
<reference evidence="3" key="2">
    <citation type="journal article" date="2018" name="Plant J.">
        <title>The Sorghum bicolor reference genome: improved assembly, gene annotations, a transcriptome atlas, and signatures of genome organization.</title>
        <authorList>
            <person name="McCormick R.F."/>
            <person name="Truong S.K."/>
            <person name="Sreedasyam A."/>
            <person name="Jenkins J."/>
            <person name="Shu S."/>
            <person name="Sims D."/>
            <person name="Kennedy M."/>
            <person name="Amirebrahimi M."/>
            <person name="Weers B.D."/>
            <person name="McKinley B."/>
            <person name="Mattison A."/>
            <person name="Morishige D.T."/>
            <person name="Grimwood J."/>
            <person name="Schmutz J."/>
            <person name="Mullet J.E."/>
        </authorList>
    </citation>
    <scope>NUCLEOTIDE SEQUENCE [LARGE SCALE GENOMIC DNA]</scope>
    <source>
        <strain evidence="3">cv. BTx623</strain>
    </source>
</reference>
<dbReference type="AlphaFoldDB" id="A0A1Z5R7L4"/>
<name>A0A1Z5R7L4_SORBI</name>
<evidence type="ECO:0000313" key="2">
    <source>
        <dbReference type="EMBL" id="OQU79356.1"/>
    </source>
</evidence>
<dbReference type="InParanoid" id="A0A1Z5R7L4"/>
<dbReference type="Proteomes" id="UP000000768">
    <property type="component" value="Chromosome 8"/>
</dbReference>
<dbReference type="Gramene" id="OQU79356">
    <property type="protein sequence ID" value="OQU79356"/>
    <property type="gene ID" value="SORBI_3008G133750"/>
</dbReference>
<evidence type="ECO:0000256" key="1">
    <source>
        <dbReference type="SAM" id="MobiDB-lite"/>
    </source>
</evidence>
<keyword evidence="3" id="KW-1185">Reference proteome</keyword>
<feature type="region of interest" description="Disordered" evidence="1">
    <location>
        <begin position="63"/>
        <end position="91"/>
    </location>
</feature>
<dbReference type="EMBL" id="CM000767">
    <property type="protein sequence ID" value="OQU79356.1"/>
    <property type="molecule type" value="Genomic_DNA"/>
</dbReference>